<name>A0A5M3MKR8_CONPW</name>
<sequence length="530" mass="56714">MTGSENAATFPDLYEASISELQNGLGQGLFTSVDLVKAYLARIEEVNLKGATLRAVIETNPPVLEQAKALDEERRVKGPRGPLHGIPMLLKDNIATLHEEGMNTTAGSHALVGSVVPRDAHAAHLLRAAGALFLGKSNLSEWANFRGIVPSGFSGRGGQAHCPYDPSGKGDPSGSSSGSATAVAVGLCAGALGTETDGSIVSPSSRNNVVGVKPTVGLVSRAGVIPISSNQDTAGPMCRTVMDASLILSAIAGRDTRDAATLEQPENIPDYSAALRPDALKGARLGVPRKLFDPKRKPMYEEFERALDLFRQLGAEVVDNADLPSTDEMRVSKAENYVMTCDLKADVNKYLAELEEVPTDVHTLADLIEWNKAHADIELISPHYDDQSQFVTSEASTIDEAYHEALKKDLELGRNQGIDAALEKYNLDALILPKDANASKPAAIAGYPVISVPLGFMPNDTPYAPEEPKPLYQDGPGYPYGIAFLGTAWSESKLLGYAYAFEQATMVRLKRRAYPEAVPQTQLADVVECT</sequence>
<dbReference type="InterPro" id="IPR036928">
    <property type="entry name" value="AS_sf"/>
</dbReference>
<dbReference type="Proteomes" id="UP000053558">
    <property type="component" value="Unassembled WGS sequence"/>
</dbReference>
<accession>A0A5M3MKR8</accession>
<evidence type="ECO:0000259" key="2">
    <source>
        <dbReference type="Pfam" id="PF01425"/>
    </source>
</evidence>
<dbReference type="EMBL" id="JH711580">
    <property type="protein sequence ID" value="EIW79617.1"/>
    <property type="molecule type" value="Genomic_DNA"/>
</dbReference>
<dbReference type="AlphaFoldDB" id="A0A5M3MKR8"/>
<dbReference type="InterPro" id="IPR023631">
    <property type="entry name" value="Amidase_dom"/>
</dbReference>
<feature type="region of interest" description="Disordered" evidence="1">
    <location>
        <begin position="156"/>
        <end position="178"/>
    </location>
</feature>
<dbReference type="RefSeq" id="XP_007769999.1">
    <property type="nucleotide sequence ID" value="XM_007771809.1"/>
</dbReference>
<dbReference type="GeneID" id="19201992"/>
<dbReference type="KEGG" id="cput:CONPUDRAFT_144842"/>
<evidence type="ECO:0000256" key="1">
    <source>
        <dbReference type="SAM" id="MobiDB-lite"/>
    </source>
</evidence>
<dbReference type="PANTHER" id="PTHR42678:SF34">
    <property type="entry name" value="OS04G0183300 PROTEIN"/>
    <property type="match status" value="1"/>
</dbReference>
<comment type="caution">
    <text evidence="3">The sequence shown here is derived from an EMBL/GenBank/DDBJ whole genome shotgun (WGS) entry which is preliminary data.</text>
</comment>
<keyword evidence="4" id="KW-1185">Reference proteome</keyword>
<feature type="domain" description="Amidase" evidence="2">
    <location>
        <begin position="34"/>
        <end position="495"/>
    </location>
</feature>
<dbReference type="OMA" id="HANDSWA"/>
<gene>
    <name evidence="3" type="ORF">CONPUDRAFT_144842</name>
</gene>
<dbReference type="Pfam" id="PF01425">
    <property type="entry name" value="Amidase"/>
    <property type="match status" value="1"/>
</dbReference>
<dbReference type="PANTHER" id="PTHR42678">
    <property type="entry name" value="AMIDASE"/>
    <property type="match status" value="1"/>
</dbReference>
<protein>
    <submittedName>
        <fullName evidence="3">Amidase signature enzyme</fullName>
    </submittedName>
</protein>
<evidence type="ECO:0000313" key="4">
    <source>
        <dbReference type="Proteomes" id="UP000053558"/>
    </source>
</evidence>
<dbReference type="Gene3D" id="3.90.1300.10">
    <property type="entry name" value="Amidase signature (AS) domain"/>
    <property type="match status" value="1"/>
</dbReference>
<organism evidence="3 4">
    <name type="scientific">Coniophora puteana (strain RWD-64-598)</name>
    <name type="common">Brown rot fungus</name>
    <dbReference type="NCBI Taxonomy" id="741705"/>
    <lineage>
        <taxon>Eukaryota</taxon>
        <taxon>Fungi</taxon>
        <taxon>Dikarya</taxon>
        <taxon>Basidiomycota</taxon>
        <taxon>Agaricomycotina</taxon>
        <taxon>Agaricomycetes</taxon>
        <taxon>Agaricomycetidae</taxon>
        <taxon>Boletales</taxon>
        <taxon>Coniophorineae</taxon>
        <taxon>Coniophoraceae</taxon>
        <taxon>Coniophora</taxon>
    </lineage>
</organism>
<feature type="compositionally biased region" description="Low complexity" evidence="1">
    <location>
        <begin position="165"/>
        <end position="178"/>
    </location>
</feature>
<evidence type="ECO:0000313" key="3">
    <source>
        <dbReference type="EMBL" id="EIW79617.1"/>
    </source>
</evidence>
<reference evidence="4" key="1">
    <citation type="journal article" date="2012" name="Science">
        <title>The Paleozoic origin of enzymatic lignin decomposition reconstructed from 31 fungal genomes.</title>
        <authorList>
            <person name="Floudas D."/>
            <person name="Binder M."/>
            <person name="Riley R."/>
            <person name="Barry K."/>
            <person name="Blanchette R.A."/>
            <person name="Henrissat B."/>
            <person name="Martinez A.T."/>
            <person name="Otillar R."/>
            <person name="Spatafora J.W."/>
            <person name="Yadav J.S."/>
            <person name="Aerts A."/>
            <person name="Benoit I."/>
            <person name="Boyd A."/>
            <person name="Carlson A."/>
            <person name="Copeland A."/>
            <person name="Coutinho P.M."/>
            <person name="de Vries R.P."/>
            <person name="Ferreira P."/>
            <person name="Findley K."/>
            <person name="Foster B."/>
            <person name="Gaskell J."/>
            <person name="Glotzer D."/>
            <person name="Gorecki P."/>
            <person name="Heitman J."/>
            <person name="Hesse C."/>
            <person name="Hori C."/>
            <person name="Igarashi K."/>
            <person name="Jurgens J.A."/>
            <person name="Kallen N."/>
            <person name="Kersten P."/>
            <person name="Kohler A."/>
            <person name="Kuees U."/>
            <person name="Kumar T.K.A."/>
            <person name="Kuo A."/>
            <person name="LaButti K."/>
            <person name="Larrondo L.F."/>
            <person name="Lindquist E."/>
            <person name="Ling A."/>
            <person name="Lombard V."/>
            <person name="Lucas S."/>
            <person name="Lundell T."/>
            <person name="Martin R."/>
            <person name="McLaughlin D.J."/>
            <person name="Morgenstern I."/>
            <person name="Morin E."/>
            <person name="Murat C."/>
            <person name="Nagy L.G."/>
            <person name="Nolan M."/>
            <person name="Ohm R.A."/>
            <person name="Patyshakuliyeva A."/>
            <person name="Rokas A."/>
            <person name="Ruiz-Duenas F.J."/>
            <person name="Sabat G."/>
            <person name="Salamov A."/>
            <person name="Samejima M."/>
            <person name="Schmutz J."/>
            <person name="Slot J.C."/>
            <person name="St John F."/>
            <person name="Stenlid J."/>
            <person name="Sun H."/>
            <person name="Sun S."/>
            <person name="Syed K."/>
            <person name="Tsang A."/>
            <person name="Wiebenga A."/>
            <person name="Young D."/>
            <person name="Pisabarro A."/>
            <person name="Eastwood D.C."/>
            <person name="Martin F."/>
            <person name="Cullen D."/>
            <person name="Grigoriev I.V."/>
            <person name="Hibbett D.S."/>
        </authorList>
    </citation>
    <scope>NUCLEOTIDE SEQUENCE [LARGE SCALE GENOMIC DNA]</scope>
    <source>
        <strain evidence="4">RWD-64-598 SS2</strain>
    </source>
</reference>
<dbReference type="OrthoDB" id="566138at2759"/>
<dbReference type="SUPFAM" id="SSF75304">
    <property type="entry name" value="Amidase signature (AS) enzymes"/>
    <property type="match status" value="1"/>
</dbReference>
<proteinExistence type="predicted"/>